<dbReference type="Proteomes" id="UP001596180">
    <property type="component" value="Unassembled WGS sequence"/>
</dbReference>
<dbReference type="Gene3D" id="3.30.70.3290">
    <property type="match status" value="1"/>
</dbReference>
<dbReference type="InterPro" id="IPR001227">
    <property type="entry name" value="Ac_transferase_dom_sf"/>
</dbReference>
<dbReference type="PANTHER" id="PTHR43775:SF51">
    <property type="entry name" value="INACTIVE PHENOLPHTHIOCEROL SYNTHESIS POLYKETIDE SYNTHASE TYPE I PKS1-RELATED"/>
    <property type="match status" value="1"/>
</dbReference>
<dbReference type="Pfam" id="PF21089">
    <property type="entry name" value="PKS_DH_N"/>
    <property type="match status" value="1"/>
</dbReference>
<dbReference type="SMART" id="SM00826">
    <property type="entry name" value="PKS_DH"/>
    <property type="match status" value="1"/>
</dbReference>
<evidence type="ECO:0000256" key="5">
    <source>
        <dbReference type="ARBA" id="ARBA00023194"/>
    </source>
</evidence>
<comment type="pathway">
    <text evidence="1">Antibiotic biosynthesis.</text>
</comment>
<keyword evidence="2" id="KW-0596">Phosphopantetheine</keyword>
<dbReference type="InterPro" id="IPR049551">
    <property type="entry name" value="PKS_DH_C"/>
</dbReference>
<evidence type="ECO:0000259" key="8">
    <source>
        <dbReference type="PROSITE" id="PS50075"/>
    </source>
</evidence>
<dbReference type="PROSITE" id="PS52019">
    <property type="entry name" value="PKS_MFAS_DH"/>
    <property type="match status" value="1"/>
</dbReference>
<dbReference type="InterPro" id="IPR016035">
    <property type="entry name" value="Acyl_Trfase/lysoPLipase"/>
</dbReference>
<sequence>TAGELCSPEYWVRQVRDTVRFADTVRALDGRGVTTYLELGPDAVLSAMGADCLENDTDFVPLLRRDKPEPAALVRAVAQAYVRGVPVDWTAFFAGRGARRVDLPTYAFQRQRYWTDARAATGHDLSTKGLDPVDHPFLGASVRLPGTGETVLTGRLSLGTLPWLADHRIGGTVLFPGTGFVELALRAGDAVGAQVLEELTLPAPLVLTEHGAAVRMQVAVGAADEAGTRTVTIHSRPEDAPGAPWTLHAEGVLGPGEHLPTAALDPEPWPPADATPLDLTSVYDRLGALGYHYGPVFQGLRAAWQRGDQLFAEVGLPETAHPDADLFGMHPALLDAALHLLPLDEGRPDGEGPALPFVWNTVRLHASGATVARVRLTSTGPDATSLVMADASGQPVLSMDSLVARSVSADRPAAVVGAVPGPADGRTHRATSATVVADRADAAHTQVARRLVGMGGDSREAAVLDLVRRQVAVTLGHGDWESIEPENVFSDLGFDSLTAVEFRNRMNTVTGLRLPASLAFDHPTARAVAAYVSARVAPVETDPARPVFAAADRLASALSAVPVDFGDGAPITARLEALLRNWRDTHDGAAAAGPEHRDYTTAGDDELFTVLDSELGIGNGDG</sequence>
<dbReference type="PANTHER" id="PTHR43775">
    <property type="entry name" value="FATTY ACID SYNTHASE"/>
    <property type="match status" value="1"/>
</dbReference>
<evidence type="ECO:0000256" key="6">
    <source>
        <dbReference type="ARBA" id="ARBA00023268"/>
    </source>
</evidence>
<dbReference type="Gene3D" id="3.40.366.10">
    <property type="entry name" value="Malonyl-Coenzyme A Acyl Carrier Protein, domain 2"/>
    <property type="match status" value="1"/>
</dbReference>
<protein>
    <submittedName>
        <fullName evidence="10">Polyketide synthase dehydratase domain-containing protein</fullName>
    </submittedName>
</protein>
<evidence type="ECO:0000313" key="10">
    <source>
        <dbReference type="EMBL" id="MFC5856116.1"/>
    </source>
</evidence>
<feature type="region of interest" description="N-terminal hotdog fold" evidence="7">
    <location>
        <begin position="135"/>
        <end position="260"/>
    </location>
</feature>
<dbReference type="Pfam" id="PF00550">
    <property type="entry name" value="PP-binding"/>
    <property type="match status" value="1"/>
</dbReference>
<proteinExistence type="predicted"/>
<evidence type="ECO:0000256" key="2">
    <source>
        <dbReference type="ARBA" id="ARBA00022450"/>
    </source>
</evidence>
<feature type="domain" description="PKS/mFAS DH" evidence="9">
    <location>
        <begin position="135"/>
        <end position="413"/>
    </location>
</feature>
<comment type="caution">
    <text evidence="10">The sequence shown here is derived from an EMBL/GenBank/DDBJ whole genome shotgun (WGS) entry which is preliminary data.</text>
</comment>
<feature type="non-terminal residue" evidence="10">
    <location>
        <position position="1"/>
    </location>
</feature>
<gene>
    <name evidence="10" type="ORF">ACFPZI_31395</name>
</gene>
<keyword evidence="4" id="KW-0808">Transferase</keyword>
<dbReference type="SMART" id="SM01294">
    <property type="entry name" value="PKS_PP_betabranch"/>
    <property type="match status" value="1"/>
</dbReference>
<accession>A0ABW1E6Y9</accession>
<feature type="domain" description="Carrier" evidence="8">
    <location>
        <begin position="461"/>
        <end position="536"/>
    </location>
</feature>
<keyword evidence="3" id="KW-0597">Phosphoprotein</keyword>
<dbReference type="SUPFAM" id="SSF52151">
    <property type="entry name" value="FabD/lysophospholipase-like"/>
    <property type="match status" value="1"/>
</dbReference>
<evidence type="ECO:0000256" key="1">
    <source>
        <dbReference type="ARBA" id="ARBA00004792"/>
    </source>
</evidence>
<dbReference type="RefSeq" id="WP_381370291.1">
    <property type="nucleotide sequence ID" value="NZ_JBHSOA010000090.1"/>
</dbReference>
<keyword evidence="11" id="KW-1185">Reference proteome</keyword>
<organism evidence="10 11">
    <name type="scientific">Streptomyces chlorus</name>
    <dbReference type="NCBI Taxonomy" id="887452"/>
    <lineage>
        <taxon>Bacteria</taxon>
        <taxon>Bacillati</taxon>
        <taxon>Actinomycetota</taxon>
        <taxon>Actinomycetes</taxon>
        <taxon>Kitasatosporales</taxon>
        <taxon>Streptomycetaceae</taxon>
        <taxon>Streptomyces</taxon>
    </lineage>
</organism>
<dbReference type="EMBL" id="JBHSOA010000090">
    <property type="protein sequence ID" value="MFC5856116.1"/>
    <property type="molecule type" value="Genomic_DNA"/>
</dbReference>
<feature type="active site" description="Proton acceptor; for dehydratase activity" evidence="7">
    <location>
        <position position="167"/>
    </location>
</feature>
<keyword evidence="6" id="KW-0511">Multifunctional enzyme</keyword>
<dbReference type="SUPFAM" id="SSF47336">
    <property type="entry name" value="ACP-like"/>
    <property type="match status" value="1"/>
</dbReference>
<dbReference type="Gene3D" id="1.10.1200.10">
    <property type="entry name" value="ACP-like"/>
    <property type="match status" value="1"/>
</dbReference>
<dbReference type="InterPro" id="IPR049900">
    <property type="entry name" value="PKS_mFAS_DH"/>
</dbReference>
<evidence type="ECO:0000256" key="4">
    <source>
        <dbReference type="ARBA" id="ARBA00022679"/>
    </source>
</evidence>
<evidence type="ECO:0000313" key="11">
    <source>
        <dbReference type="Proteomes" id="UP001596180"/>
    </source>
</evidence>
<evidence type="ECO:0000256" key="3">
    <source>
        <dbReference type="ARBA" id="ARBA00022553"/>
    </source>
</evidence>
<evidence type="ECO:0000256" key="7">
    <source>
        <dbReference type="PROSITE-ProRule" id="PRU01363"/>
    </source>
</evidence>
<dbReference type="Pfam" id="PF14765">
    <property type="entry name" value="PS-DH"/>
    <property type="match status" value="1"/>
</dbReference>
<dbReference type="PROSITE" id="PS50075">
    <property type="entry name" value="CARRIER"/>
    <property type="match status" value="1"/>
</dbReference>
<dbReference type="Gene3D" id="3.10.129.110">
    <property type="entry name" value="Polyketide synthase dehydratase"/>
    <property type="match status" value="1"/>
</dbReference>
<dbReference type="InterPro" id="IPR020807">
    <property type="entry name" value="PKS_DH"/>
</dbReference>
<feature type="region of interest" description="C-terminal hotdog fold" evidence="7">
    <location>
        <begin position="274"/>
        <end position="413"/>
    </location>
</feature>
<dbReference type="InterPro" id="IPR036736">
    <property type="entry name" value="ACP-like_sf"/>
</dbReference>
<feature type="active site" description="Proton donor; for dehydratase activity" evidence="7">
    <location>
        <position position="335"/>
    </location>
</feature>
<keyword evidence="5" id="KW-0045">Antibiotic biosynthesis</keyword>
<dbReference type="InterPro" id="IPR042104">
    <property type="entry name" value="PKS_dehydratase_sf"/>
</dbReference>
<dbReference type="InterPro" id="IPR049552">
    <property type="entry name" value="PKS_DH_N"/>
</dbReference>
<dbReference type="InterPro" id="IPR020806">
    <property type="entry name" value="PKS_PP-bd"/>
</dbReference>
<dbReference type="SMART" id="SM00823">
    <property type="entry name" value="PKS_PP"/>
    <property type="match status" value="1"/>
</dbReference>
<dbReference type="InterPro" id="IPR009081">
    <property type="entry name" value="PP-bd_ACP"/>
</dbReference>
<dbReference type="InterPro" id="IPR050091">
    <property type="entry name" value="PKS_NRPS_Biosynth_Enz"/>
</dbReference>
<name>A0ABW1E6Y9_9ACTN</name>
<evidence type="ECO:0000259" key="9">
    <source>
        <dbReference type="PROSITE" id="PS52019"/>
    </source>
</evidence>
<reference evidence="11" key="1">
    <citation type="journal article" date="2019" name="Int. J. Syst. Evol. Microbiol.">
        <title>The Global Catalogue of Microorganisms (GCM) 10K type strain sequencing project: providing services to taxonomists for standard genome sequencing and annotation.</title>
        <authorList>
            <consortium name="The Broad Institute Genomics Platform"/>
            <consortium name="The Broad Institute Genome Sequencing Center for Infectious Disease"/>
            <person name="Wu L."/>
            <person name="Ma J."/>
        </authorList>
    </citation>
    <scope>NUCLEOTIDE SEQUENCE [LARGE SCALE GENOMIC DNA]</scope>
    <source>
        <strain evidence="11">JCM 10411</strain>
    </source>
</reference>